<dbReference type="AlphaFoldDB" id="A0A645IY04"/>
<accession>A0A645IY04</accession>
<dbReference type="EMBL" id="VSSQ01125917">
    <property type="protein sequence ID" value="MPN56027.1"/>
    <property type="molecule type" value="Genomic_DNA"/>
</dbReference>
<gene>
    <name evidence="1" type="ORF">SDC9_203712</name>
</gene>
<comment type="caution">
    <text evidence="1">The sequence shown here is derived from an EMBL/GenBank/DDBJ whole genome shotgun (WGS) entry which is preliminary data.</text>
</comment>
<reference evidence="1" key="1">
    <citation type="submission" date="2019-08" db="EMBL/GenBank/DDBJ databases">
        <authorList>
            <person name="Kucharzyk K."/>
            <person name="Murdoch R.W."/>
            <person name="Higgins S."/>
            <person name="Loffler F."/>
        </authorList>
    </citation>
    <scope>NUCLEOTIDE SEQUENCE</scope>
</reference>
<name>A0A645IY04_9ZZZZ</name>
<evidence type="ECO:0000313" key="1">
    <source>
        <dbReference type="EMBL" id="MPN56027.1"/>
    </source>
</evidence>
<proteinExistence type="predicted"/>
<organism evidence="1">
    <name type="scientific">bioreactor metagenome</name>
    <dbReference type="NCBI Taxonomy" id="1076179"/>
    <lineage>
        <taxon>unclassified sequences</taxon>
        <taxon>metagenomes</taxon>
        <taxon>ecological metagenomes</taxon>
    </lineage>
</organism>
<protein>
    <submittedName>
        <fullName evidence="1">Uncharacterized protein</fullName>
    </submittedName>
</protein>
<sequence>MLLLLVFQREVYALHLLYDAVQDAAYARDAVRLLFHRQQLPLRVFSPVALRVAPEHGL</sequence>